<keyword evidence="3" id="KW-1185">Reference proteome</keyword>
<protein>
    <submittedName>
        <fullName evidence="2">Kinase-like protein</fullName>
    </submittedName>
</protein>
<gene>
    <name evidence="2" type="ORF">SCHPADRAFT_911087</name>
</gene>
<dbReference type="STRING" id="27342.A0A0H2R209"/>
<dbReference type="AlphaFoldDB" id="A0A0H2R209"/>
<dbReference type="PANTHER" id="PTHR44329">
    <property type="entry name" value="SERINE/THREONINE-PROTEIN KINASE TNNI3K-RELATED"/>
    <property type="match status" value="1"/>
</dbReference>
<dbReference type="InParanoid" id="A0A0H2R209"/>
<evidence type="ECO:0000259" key="1">
    <source>
        <dbReference type="PROSITE" id="PS50011"/>
    </source>
</evidence>
<organism evidence="2 3">
    <name type="scientific">Schizopora paradoxa</name>
    <dbReference type="NCBI Taxonomy" id="27342"/>
    <lineage>
        <taxon>Eukaryota</taxon>
        <taxon>Fungi</taxon>
        <taxon>Dikarya</taxon>
        <taxon>Basidiomycota</taxon>
        <taxon>Agaricomycotina</taxon>
        <taxon>Agaricomycetes</taxon>
        <taxon>Hymenochaetales</taxon>
        <taxon>Schizoporaceae</taxon>
        <taxon>Schizopora</taxon>
    </lineage>
</organism>
<sequence>MSSHGENDSGSGSISKSSELKDIFKTIRDLNLEGQMVGEDTEQVSWGASCGVFRDKQVTSQGQTVQVAVKRIRFFLLDDISFARNLHREVRLWSKLNHPNVLPLRGYFLEGKKAIPNLVSEWMERGTIIDYMKDRPFDSHEICTMVYGIASGLHYIHTEHSMVHADLKGV</sequence>
<evidence type="ECO:0000313" key="3">
    <source>
        <dbReference type="Proteomes" id="UP000053477"/>
    </source>
</evidence>
<reference evidence="2 3" key="1">
    <citation type="submission" date="2015-04" db="EMBL/GenBank/DDBJ databases">
        <title>Complete genome sequence of Schizopora paradoxa KUC8140, a cosmopolitan wood degrader in East Asia.</title>
        <authorList>
            <consortium name="DOE Joint Genome Institute"/>
            <person name="Min B."/>
            <person name="Park H."/>
            <person name="Jang Y."/>
            <person name="Kim J.-J."/>
            <person name="Kim K.H."/>
            <person name="Pangilinan J."/>
            <person name="Lipzen A."/>
            <person name="Riley R."/>
            <person name="Grigoriev I.V."/>
            <person name="Spatafora J.W."/>
            <person name="Choi I.-G."/>
        </authorList>
    </citation>
    <scope>NUCLEOTIDE SEQUENCE [LARGE SCALE GENOMIC DNA]</scope>
    <source>
        <strain evidence="2 3">KUC8140</strain>
    </source>
</reference>
<dbReference type="SUPFAM" id="SSF56112">
    <property type="entry name" value="Protein kinase-like (PK-like)"/>
    <property type="match status" value="1"/>
</dbReference>
<dbReference type="Pfam" id="PF00069">
    <property type="entry name" value="Pkinase"/>
    <property type="match status" value="1"/>
</dbReference>
<proteinExistence type="predicted"/>
<dbReference type="InterPro" id="IPR000719">
    <property type="entry name" value="Prot_kinase_dom"/>
</dbReference>
<dbReference type="InterPro" id="IPR051681">
    <property type="entry name" value="Ser/Thr_Kinases-Pseudokinases"/>
</dbReference>
<dbReference type="GO" id="GO:0005524">
    <property type="term" value="F:ATP binding"/>
    <property type="evidence" value="ECO:0007669"/>
    <property type="project" value="InterPro"/>
</dbReference>
<accession>A0A0H2R209</accession>
<dbReference type="PROSITE" id="PS50011">
    <property type="entry name" value="PROTEIN_KINASE_DOM"/>
    <property type="match status" value="1"/>
</dbReference>
<dbReference type="EMBL" id="KQ086319">
    <property type="protein sequence ID" value="KLO05367.1"/>
    <property type="molecule type" value="Genomic_DNA"/>
</dbReference>
<dbReference type="InterPro" id="IPR011009">
    <property type="entry name" value="Kinase-like_dom_sf"/>
</dbReference>
<name>A0A0H2R209_9AGAM</name>
<dbReference type="Gene3D" id="1.10.510.10">
    <property type="entry name" value="Transferase(Phosphotransferase) domain 1"/>
    <property type="match status" value="1"/>
</dbReference>
<dbReference type="Proteomes" id="UP000053477">
    <property type="component" value="Unassembled WGS sequence"/>
</dbReference>
<keyword evidence="2" id="KW-0418">Kinase</keyword>
<dbReference type="OrthoDB" id="2683818at2759"/>
<feature type="domain" description="Protein kinase" evidence="1">
    <location>
        <begin position="38"/>
        <end position="170"/>
    </location>
</feature>
<evidence type="ECO:0000313" key="2">
    <source>
        <dbReference type="EMBL" id="KLO05367.1"/>
    </source>
</evidence>
<keyword evidence="2" id="KW-0808">Transferase</keyword>
<dbReference type="GO" id="GO:0004674">
    <property type="term" value="F:protein serine/threonine kinase activity"/>
    <property type="evidence" value="ECO:0007669"/>
    <property type="project" value="TreeGrafter"/>
</dbReference>